<dbReference type="STRING" id="69960.SAMN05421720_1095"/>
<dbReference type="NCBIfam" id="NF007557">
    <property type="entry name" value="PRK10178.1"/>
    <property type="match status" value="1"/>
</dbReference>
<dbReference type="InterPro" id="IPR009045">
    <property type="entry name" value="Zn_M74/Hedgehog-like"/>
</dbReference>
<gene>
    <name evidence="9" type="primary">ddpX</name>
    <name evidence="10" type="ORF">SAMN05421720_1095</name>
</gene>
<comment type="cofactor">
    <cofactor evidence="9">
        <name>Zn(2+)</name>
        <dbReference type="ChEBI" id="CHEBI:29105"/>
    </cofactor>
    <text evidence="9">Binds 1 zinc ion per subunit.</text>
</comment>
<reference evidence="10 11" key="1">
    <citation type="submission" date="2016-10" db="EMBL/GenBank/DDBJ databases">
        <authorList>
            <person name="de Groot N.N."/>
        </authorList>
    </citation>
    <scope>NUCLEOTIDE SEQUENCE [LARGE SCALE GENOMIC DNA]</scope>
    <source>
        <strain evidence="10 11">ATCC 700224</strain>
    </source>
</reference>
<dbReference type="HAMAP" id="MF_01924">
    <property type="entry name" value="A_A_dipeptidase"/>
    <property type="match status" value="1"/>
</dbReference>
<dbReference type="GO" id="GO:0160237">
    <property type="term" value="F:D-Ala-D-Ala dipeptidase activity"/>
    <property type="evidence" value="ECO:0007669"/>
    <property type="project" value="UniProtKB-EC"/>
</dbReference>
<keyword evidence="11" id="KW-1185">Reference proteome</keyword>
<comment type="similarity">
    <text evidence="9">Belongs to the peptidase M15D family.</text>
</comment>
<feature type="binding site" evidence="9">
    <location>
        <position position="102"/>
    </location>
    <ligand>
        <name>Zn(2+)</name>
        <dbReference type="ChEBI" id="CHEBI:29105"/>
        <note>catalytic</note>
    </ligand>
</feature>
<protein>
    <recommendedName>
        <fullName evidence="9">D-alanyl-D-alanine dipeptidase</fullName>
        <shortName evidence="9">D-Ala-D-Ala dipeptidase</shortName>
        <ecNumber evidence="9">3.4.13.22</ecNumber>
    </recommendedName>
</protein>
<dbReference type="EMBL" id="FNAP01000009">
    <property type="protein sequence ID" value="SDE61136.1"/>
    <property type="molecule type" value="Genomic_DNA"/>
</dbReference>
<evidence type="ECO:0000256" key="4">
    <source>
        <dbReference type="ARBA" id="ARBA00022801"/>
    </source>
</evidence>
<feature type="binding site" evidence="9">
    <location>
        <position position="170"/>
    </location>
    <ligand>
        <name>Zn(2+)</name>
        <dbReference type="ChEBI" id="CHEBI:29105"/>
        <note>catalytic</note>
    </ligand>
</feature>
<dbReference type="GO" id="GO:0008237">
    <property type="term" value="F:metallopeptidase activity"/>
    <property type="evidence" value="ECO:0007669"/>
    <property type="project" value="UniProtKB-KW"/>
</dbReference>
<sequence length="198" mass="22113">MNERPGPDIMLIEITPEGYDLDLDLRYATVDNIAGRPIYGRAACFLHMDAAALLGRAVALARPLGLRLCVFDGFRPAEAQWKLWDAYPDPEFLADPRRGSPHSMGAAVDLTLVDAVTGTPLDMGTGFDDMRPESHHGSLDVSAEAQRNRLLLLGLMTAADWDFYRNEWWHYQLFKPRGRYPVLSDTAAGTRLMPERPA</sequence>
<feature type="active site" description="Proton donor/acceptor" evidence="9">
    <location>
        <position position="167"/>
    </location>
</feature>
<dbReference type="SUPFAM" id="SSF55166">
    <property type="entry name" value="Hedgehog/DD-peptidase"/>
    <property type="match status" value="1"/>
</dbReference>
<accession>A0A1G7ECE9</accession>
<evidence type="ECO:0000256" key="7">
    <source>
        <dbReference type="ARBA" id="ARBA00023049"/>
    </source>
</evidence>
<evidence type="ECO:0000256" key="8">
    <source>
        <dbReference type="ARBA" id="ARBA00023316"/>
    </source>
</evidence>
<dbReference type="InterPro" id="IPR000755">
    <property type="entry name" value="A_A_dipeptidase"/>
</dbReference>
<dbReference type="CDD" id="cd14840">
    <property type="entry name" value="D-Ala-D-Ala_dipeptidase_Aad"/>
    <property type="match status" value="1"/>
</dbReference>
<proteinExistence type="inferred from homology"/>
<comment type="function">
    <text evidence="9">Catalyzes hydrolysis of the D-alanyl-D-alanine dipeptide.</text>
</comment>
<keyword evidence="4 9" id="KW-0378">Hydrolase</keyword>
<evidence type="ECO:0000256" key="6">
    <source>
        <dbReference type="ARBA" id="ARBA00022997"/>
    </source>
</evidence>
<feature type="binding site" evidence="9">
    <location>
        <position position="109"/>
    </location>
    <ligand>
        <name>Zn(2+)</name>
        <dbReference type="ChEBI" id="CHEBI:29105"/>
        <note>catalytic</note>
    </ligand>
</feature>
<keyword evidence="6 9" id="KW-0224">Dipeptidase</keyword>
<dbReference type="GO" id="GO:0006508">
    <property type="term" value="P:proteolysis"/>
    <property type="evidence" value="ECO:0007669"/>
    <property type="project" value="UniProtKB-KW"/>
</dbReference>
<dbReference type="Proteomes" id="UP000199412">
    <property type="component" value="Unassembled WGS sequence"/>
</dbReference>
<dbReference type="EC" id="3.4.13.22" evidence="9"/>
<evidence type="ECO:0000256" key="2">
    <source>
        <dbReference type="ARBA" id="ARBA00022670"/>
    </source>
</evidence>
<evidence type="ECO:0000256" key="9">
    <source>
        <dbReference type="HAMAP-Rule" id="MF_01924"/>
    </source>
</evidence>
<organism evidence="10 11">
    <name type="scientific">Rhodospira trueperi</name>
    <dbReference type="NCBI Taxonomy" id="69960"/>
    <lineage>
        <taxon>Bacteria</taxon>
        <taxon>Pseudomonadati</taxon>
        <taxon>Pseudomonadota</taxon>
        <taxon>Alphaproteobacteria</taxon>
        <taxon>Rhodospirillales</taxon>
        <taxon>Rhodospirillaceae</taxon>
        <taxon>Rhodospira</taxon>
    </lineage>
</organism>
<keyword evidence="3 9" id="KW-0479">Metal-binding</keyword>
<dbReference type="Pfam" id="PF01427">
    <property type="entry name" value="Peptidase_M15"/>
    <property type="match status" value="1"/>
</dbReference>
<keyword evidence="2 9" id="KW-0645">Protease</keyword>
<dbReference type="Gene3D" id="3.30.1380.10">
    <property type="match status" value="1"/>
</dbReference>
<evidence type="ECO:0000256" key="5">
    <source>
        <dbReference type="ARBA" id="ARBA00022833"/>
    </source>
</evidence>
<dbReference type="PANTHER" id="PTHR43126">
    <property type="entry name" value="D-ALANYL-D-ALANINE DIPEPTIDASE"/>
    <property type="match status" value="1"/>
</dbReference>
<name>A0A1G7ECE9_9PROT</name>
<dbReference type="GO" id="GO:0071555">
    <property type="term" value="P:cell wall organization"/>
    <property type="evidence" value="ECO:0007669"/>
    <property type="project" value="UniProtKB-KW"/>
</dbReference>
<keyword evidence="5 9" id="KW-0862">Zinc</keyword>
<evidence type="ECO:0000313" key="11">
    <source>
        <dbReference type="Proteomes" id="UP000199412"/>
    </source>
</evidence>
<comment type="catalytic activity">
    <reaction evidence="1 9">
        <text>D-alanyl-D-alanine + H2O = 2 D-alanine</text>
        <dbReference type="Rhea" id="RHEA:20661"/>
        <dbReference type="ChEBI" id="CHEBI:15377"/>
        <dbReference type="ChEBI" id="CHEBI:57416"/>
        <dbReference type="ChEBI" id="CHEBI:57822"/>
        <dbReference type="EC" id="3.4.13.22"/>
    </reaction>
</comment>
<evidence type="ECO:0000256" key="1">
    <source>
        <dbReference type="ARBA" id="ARBA00001362"/>
    </source>
</evidence>
<keyword evidence="8" id="KW-0961">Cell wall biogenesis/degradation</keyword>
<feature type="site" description="Transition state stabilizer" evidence="9">
    <location>
        <position position="75"/>
    </location>
</feature>
<dbReference type="GO" id="GO:0008270">
    <property type="term" value="F:zinc ion binding"/>
    <property type="evidence" value="ECO:0007669"/>
    <property type="project" value="UniProtKB-UniRule"/>
</dbReference>
<keyword evidence="7 9" id="KW-0482">Metalloprotease</keyword>
<dbReference type="AlphaFoldDB" id="A0A1G7ECE9"/>
<dbReference type="PANTHER" id="PTHR43126:SF1">
    <property type="entry name" value="D-ALANYL-D-ALANINE DIPEPTIDASE"/>
    <property type="match status" value="1"/>
</dbReference>
<evidence type="ECO:0000256" key="3">
    <source>
        <dbReference type="ARBA" id="ARBA00022723"/>
    </source>
</evidence>
<evidence type="ECO:0000313" key="10">
    <source>
        <dbReference type="EMBL" id="SDE61136.1"/>
    </source>
</evidence>